<feature type="transmembrane region" description="Helical" evidence="13">
    <location>
        <begin position="21"/>
        <end position="40"/>
    </location>
</feature>
<dbReference type="GO" id="GO:0000156">
    <property type="term" value="F:phosphorelay response regulator activity"/>
    <property type="evidence" value="ECO:0007669"/>
    <property type="project" value="TreeGrafter"/>
</dbReference>
<dbReference type="InterPro" id="IPR050351">
    <property type="entry name" value="BphY/WalK/GraS-like"/>
</dbReference>
<dbReference type="InterPro" id="IPR004358">
    <property type="entry name" value="Sig_transdc_His_kin-like_C"/>
</dbReference>
<keyword evidence="10 13" id="KW-1133">Transmembrane helix</keyword>
<dbReference type="Gene3D" id="1.10.287.130">
    <property type="match status" value="1"/>
</dbReference>
<dbReference type="Gene3D" id="3.30.450.20">
    <property type="entry name" value="PAS domain"/>
    <property type="match status" value="1"/>
</dbReference>
<evidence type="ECO:0000256" key="4">
    <source>
        <dbReference type="ARBA" id="ARBA00022553"/>
    </source>
</evidence>
<dbReference type="GO" id="GO:0016020">
    <property type="term" value="C:membrane"/>
    <property type="evidence" value="ECO:0007669"/>
    <property type="project" value="UniProtKB-SubCell"/>
</dbReference>
<dbReference type="GO" id="GO:0000155">
    <property type="term" value="F:phosphorelay sensor kinase activity"/>
    <property type="evidence" value="ECO:0007669"/>
    <property type="project" value="InterPro"/>
</dbReference>
<dbReference type="Proteomes" id="UP000267841">
    <property type="component" value="Unassembled WGS sequence"/>
</dbReference>
<evidence type="ECO:0000256" key="9">
    <source>
        <dbReference type="ARBA" id="ARBA00022840"/>
    </source>
</evidence>
<dbReference type="GO" id="GO:0005524">
    <property type="term" value="F:ATP binding"/>
    <property type="evidence" value="ECO:0007669"/>
    <property type="project" value="UniProtKB-KW"/>
</dbReference>
<comment type="caution">
    <text evidence="16">The sequence shown here is derived from an EMBL/GenBank/DDBJ whole genome shotgun (WGS) entry which is preliminary data.</text>
</comment>
<feature type="transmembrane region" description="Helical" evidence="13">
    <location>
        <begin position="151"/>
        <end position="175"/>
    </location>
</feature>
<dbReference type="InterPro" id="IPR005467">
    <property type="entry name" value="His_kinase_dom"/>
</dbReference>
<dbReference type="EC" id="2.7.13.3" evidence="3"/>
<dbReference type="Pfam" id="PF02518">
    <property type="entry name" value="HATPase_c"/>
    <property type="match status" value="1"/>
</dbReference>
<keyword evidence="5" id="KW-0808">Transferase</keyword>
<dbReference type="OrthoDB" id="9784397at2"/>
<evidence type="ECO:0000256" key="12">
    <source>
        <dbReference type="ARBA" id="ARBA00023136"/>
    </source>
</evidence>
<dbReference type="SUPFAM" id="SSF55785">
    <property type="entry name" value="PYP-like sensor domain (PAS domain)"/>
    <property type="match status" value="1"/>
</dbReference>
<protein>
    <recommendedName>
        <fullName evidence="3">histidine kinase</fullName>
        <ecNumber evidence="3">2.7.13.3</ecNumber>
    </recommendedName>
</protein>
<evidence type="ECO:0000256" key="6">
    <source>
        <dbReference type="ARBA" id="ARBA00022692"/>
    </source>
</evidence>
<evidence type="ECO:0000256" key="5">
    <source>
        <dbReference type="ARBA" id="ARBA00022679"/>
    </source>
</evidence>
<feature type="domain" description="PAS" evidence="15">
    <location>
        <begin position="234"/>
        <end position="286"/>
    </location>
</feature>
<dbReference type="SUPFAM" id="SSF55874">
    <property type="entry name" value="ATPase domain of HSP90 chaperone/DNA topoisomerase II/histidine kinase"/>
    <property type="match status" value="1"/>
</dbReference>
<evidence type="ECO:0000259" key="15">
    <source>
        <dbReference type="PROSITE" id="PS50112"/>
    </source>
</evidence>
<feature type="domain" description="Histidine kinase" evidence="14">
    <location>
        <begin position="355"/>
        <end position="553"/>
    </location>
</feature>
<reference evidence="16 17" key="1">
    <citation type="submission" date="2018-10" db="EMBL/GenBank/DDBJ databases">
        <title>Genomic Encyclopedia of Archaeal and Bacterial Type Strains, Phase II (KMG-II): from individual species to whole genera.</title>
        <authorList>
            <person name="Goeker M."/>
        </authorList>
    </citation>
    <scope>NUCLEOTIDE SEQUENCE [LARGE SCALE GENOMIC DNA]</scope>
    <source>
        <strain evidence="16 17">DSM 16510</strain>
    </source>
</reference>
<comment type="catalytic activity">
    <reaction evidence="1">
        <text>ATP + protein L-histidine = ADP + protein N-phospho-L-histidine.</text>
        <dbReference type="EC" id="2.7.13.3"/>
    </reaction>
</comment>
<dbReference type="PANTHER" id="PTHR42878:SF7">
    <property type="entry name" value="SENSOR HISTIDINE KINASE GLRK"/>
    <property type="match status" value="1"/>
</dbReference>
<keyword evidence="6 13" id="KW-0812">Transmembrane</keyword>
<name>A0A497XNU9_9AQUI</name>
<dbReference type="SUPFAM" id="SSF47384">
    <property type="entry name" value="Homodimeric domain of signal transducing histidine kinase"/>
    <property type="match status" value="1"/>
</dbReference>
<dbReference type="InterPro" id="IPR036097">
    <property type="entry name" value="HisK_dim/P_sf"/>
</dbReference>
<evidence type="ECO:0000256" key="11">
    <source>
        <dbReference type="ARBA" id="ARBA00023012"/>
    </source>
</evidence>
<dbReference type="SMART" id="SM00388">
    <property type="entry name" value="HisKA"/>
    <property type="match status" value="1"/>
</dbReference>
<keyword evidence="12 13" id="KW-0472">Membrane</keyword>
<dbReference type="CDD" id="cd00130">
    <property type="entry name" value="PAS"/>
    <property type="match status" value="1"/>
</dbReference>
<evidence type="ECO:0000256" key="13">
    <source>
        <dbReference type="SAM" id="Phobius"/>
    </source>
</evidence>
<evidence type="ECO:0000256" key="10">
    <source>
        <dbReference type="ARBA" id="ARBA00022989"/>
    </source>
</evidence>
<evidence type="ECO:0000313" key="16">
    <source>
        <dbReference type="EMBL" id="RLJ70548.1"/>
    </source>
</evidence>
<dbReference type="SMART" id="SM00387">
    <property type="entry name" value="HATPase_c"/>
    <property type="match status" value="1"/>
</dbReference>
<keyword evidence="8" id="KW-0418">Kinase</keyword>
<dbReference type="Gene3D" id="3.30.565.10">
    <property type="entry name" value="Histidine kinase-like ATPase, C-terminal domain"/>
    <property type="match status" value="1"/>
</dbReference>
<dbReference type="CDD" id="cd00082">
    <property type="entry name" value="HisKA"/>
    <property type="match status" value="1"/>
</dbReference>
<dbReference type="PRINTS" id="PR00344">
    <property type="entry name" value="BCTRLSENSOR"/>
</dbReference>
<dbReference type="InterPro" id="IPR003594">
    <property type="entry name" value="HATPase_dom"/>
</dbReference>
<keyword evidence="17" id="KW-1185">Reference proteome</keyword>
<keyword evidence="11" id="KW-0902">Two-component regulatory system</keyword>
<dbReference type="InterPro" id="IPR000014">
    <property type="entry name" value="PAS"/>
</dbReference>
<organism evidence="16 17">
    <name type="scientific">Hydrogenivirga caldilitoris</name>
    <dbReference type="NCBI Taxonomy" id="246264"/>
    <lineage>
        <taxon>Bacteria</taxon>
        <taxon>Pseudomonadati</taxon>
        <taxon>Aquificota</taxon>
        <taxon>Aquificia</taxon>
        <taxon>Aquificales</taxon>
        <taxon>Aquificaceae</taxon>
        <taxon>Hydrogenivirga</taxon>
    </lineage>
</organism>
<evidence type="ECO:0000256" key="8">
    <source>
        <dbReference type="ARBA" id="ARBA00022777"/>
    </source>
</evidence>
<dbReference type="InterPro" id="IPR003661">
    <property type="entry name" value="HisK_dim/P_dom"/>
</dbReference>
<dbReference type="RefSeq" id="WP_121010368.1">
    <property type="nucleotide sequence ID" value="NZ_RCCJ01000001.1"/>
</dbReference>
<proteinExistence type="predicted"/>
<keyword evidence="7" id="KW-0547">Nucleotide-binding</keyword>
<sequence length="562" mass="64279">MKRLIYRLLSLNIGTKLTITFIFLIFITSVPLSYVVINLSERIFYENTVKSLKDNIISEEFQLRYYMINRDYWSLFKFVKGLAQKNSVSEAAVIDGKGRVLAHSDPQRYPIGSEYSGKGDISYPIVGLGSEVGSVVLLLNRESIWAEFKPIRLFLMFSALPFALISLLLGVLISYRIRSRLSRIEKSIEVAKKGNLAELERVEFLEKDELQDFADFLFETIKALRNYYENIDFAQRFYGNLLNTINELVFVTDRDGKVFYVNDKVRDIGYRMEELIGRSIESIVEYPKEFVQEKESKYREVRVKGRDRAIPALMGVAHYEDWNIVTLVDISDRKVLEEKLKRMELFSTLGEMSANLAHELKNAMLPLNLLSSVDKLSEEDLFVIRNSLSRMTRLVNMFLNFAKPSSVERTKFKLSLVVDEVLSLTETKVKEKNVRIVKKVEDVEVASSRDLIEIILINLLSNAIDAVEERGEVGIQVFLEGGILNIEVWDTGKGIPEEEKEKVFEPFYTTKEGGSGLGLSIVLRNVYLLKGTLELNSEPGKGSIFKIKIPVQGAEHGKYPPY</sequence>
<dbReference type="PROSITE" id="PS50112">
    <property type="entry name" value="PAS"/>
    <property type="match status" value="1"/>
</dbReference>
<dbReference type="Pfam" id="PF13426">
    <property type="entry name" value="PAS_9"/>
    <property type="match status" value="1"/>
</dbReference>
<feature type="transmembrane region" description="Helical" evidence="13">
    <location>
        <begin position="121"/>
        <end position="139"/>
    </location>
</feature>
<keyword evidence="9" id="KW-0067">ATP-binding</keyword>
<evidence type="ECO:0000256" key="2">
    <source>
        <dbReference type="ARBA" id="ARBA00004141"/>
    </source>
</evidence>
<dbReference type="PROSITE" id="PS50109">
    <property type="entry name" value="HIS_KIN"/>
    <property type="match status" value="1"/>
</dbReference>
<evidence type="ECO:0000259" key="14">
    <source>
        <dbReference type="PROSITE" id="PS50109"/>
    </source>
</evidence>
<gene>
    <name evidence="16" type="ORF">BCF55_0824</name>
</gene>
<evidence type="ECO:0000256" key="3">
    <source>
        <dbReference type="ARBA" id="ARBA00012438"/>
    </source>
</evidence>
<evidence type="ECO:0000256" key="7">
    <source>
        <dbReference type="ARBA" id="ARBA00022741"/>
    </source>
</evidence>
<dbReference type="PANTHER" id="PTHR42878">
    <property type="entry name" value="TWO-COMPONENT HISTIDINE KINASE"/>
    <property type="match status" value="1"/>
</dbReference>
<dbReference type="NCBIfam" id="TIGR00229">
    <property type="entry name" value="sensory_box"/>
    <property type="match status" value="1"/>
</dbReference>
<evidence type="ECO:0000256" key="1">
    <source>
        <dbReference type="ARBA" id="ARBA00000085"/>
    </source>
</evidence>
<dbReference type="SMART" id="SM00091">
    <property type="entry name" value="PAS"/>
    <property type="match status" value="1"/>
</dbReference>
<accession>A0A497XNU9</accession>
<dbReference type="InterPro" id="IPR035965">
    <property type="entry name" value="PAS-like_dom_sf"/>
</dbReference>
<dbReference type="EMBL" id="RCCJ01000001">
    <property type="protein sequence ID" value="RLJ70548.1"/>
    <property type="molecule type" value="Genomic_DNA"/>
</dbReference>
<dbReference type="AlphaFoldDB" id="A0A497XNU9"/>
<keyword evidence="4" id="KW-0597">Phosphoprotein</keyword>
<dbReference type="GO" id="GO:0030295">
    <property type="term" value="F:protein kinase activator activity"/>
    <property type="evidence" value="ECO:0007669"/>
    <property type="project" value="TreeGrafter"/>
</dbReference>
<comment type="subcellular location">
    <subcellularLocation>
        <location evidence="2">Membrane</location>
        <topology evidence="2">Multi-pass membrane protein</topology>
    </subcellularLocation>
</comment>
<evidence type="ECO:0000313" key="17">
    <source>
        <dbReference type="Proteomes" id="UP000267841"/>
    </source>
</evidence>
<dbReference type="Gene3D" id="6.10.340.10">
    <property type="match status" value="1"/>
</dbReference>
<dbReference type="GO" id="GO:0007234">
    <property type="term" value="P:osmosensory signaling via phosphorelay pathway"/>
    <property type="evidence" value="ECO:0007669"/>
    <property type="project" value="TreeGrafter"/>
</dbReference>
<dbReference type="CDD" id="cd00075">
    <property type="entry name" value="HATPase"/>
    <property type="match status" value="1"/>
</dbReference>
<dbReference type="InterPro" id="IPR036890">
    <property type="entry name" value="HATPase_C_sf"/>
</dbReference>